<name>A0A1H6DE95_9PSEU</name>
<reference evidence="2" key="2">
    <citation type="submission" date="2016-10" db="EMBL/GenBank/DDBJ databases">
        <authorList>
            <person name="de Groot N.N."/>
        </authorList>
    </citation>
    <scope>NUCLEOTIDE SEQUENCE [LARGE SCALE GENOMIC DNA]</scope>
    <source>
        <strain evidence="2">ATCC 20501</strain>
    </source>
</reference>
<dbReference type="EMBL" id="FNVB01000006">
    <property type="protein sequence ID" value="SEG83033.1"/>
    <property type="molecule type" value="Genomic_DNA"/>
</dbReference>
<gene>
    <name evidence="2" type="ORF">SAMN02982929_04183</name>
    <name evidence="3" type="ORF">SAMN05216506_110100</name>
</gene>
<keyword evidence="2" id="KW-0808">Transferase</keyword>
<dbReference type="Proteomes" id="UP000236729">
    <property type="component" value="Unassembled WGS sequence"/>
</dbReference>
<sequence length="224" mass="25017">MESQARAVRVRCHYKRADVPAPVGVLHRFRALTGKRAAGQVLDIGAFAPEDLLGYRHIRYLALLGATPEARRARGDLAADQVEADPARLPFPDGAFDVVVNRFSLCCAEEPRAVLLEISRVLRPIGQLLFLEHTRAPGVVGQAQDKAQEMLRGTRRCRLNVEVLIQVQLAGLVVRRAEWFWPAAHVRAPLVQGVATHPDPQYERELGWLRHSGRRTGEPPWPGR</sequence>
<protein>
    <submittedName>
        <fullName evidence="2">Methyltransferase domain-containing protein</fullName>
    </submittedName>
</protein>
<organism evidence="2 5">
    <name type="scientific">Saccharopolyspora kobensis</name>
    <dbReference type="NCBI Taxonomy" id="146035"/>
    <lineage>
        <taxon>Bacteria</taxon>
        <taxon>Bacillati</taxon>
        <taxon>Actinomycetota</taxon>
        <taxon>Actinomycetes</taxon>
        <taxon>Pseudonocardiales</taxon>
        <taxon>Pseudonocardiaceae</taxon>
        <taxon>Saccharopolyspora</taxon>
    </lineage>
</organism>
<dbReference type="SUPFAM" id="SSF53335">
    <property type="entry name" value="S-adenosyl-L-methionine-dependent methyltransferases"/>
    <property type="match status" value="1"/>
</dbReference>
<dbReference type="Proteomes" id="UP000199690">
    <property type="component" value="Unassembled WGS sequence"/>
</dbReference>
<dbReference type="InterPro" id="IPR029063">
    <property type="entry name" value="SAM-dependent_MTases_sf"/>
</dbReference>
<dbReference type="InterPro" id="IPR013216">
    <property type="entry name" value="Methyltransf_11"/>
</dbReference>
<dbReference type="GO" id="GO:0008757">
    <property type="term" value="F:S-adenosylmethionine-dependent methyltransferase activity"/>
    <property type="evidence" value="ECO:0007669"/>
    <property type="project" value="InterPro"/>
</dbReference>
<evidence type="ECO:0000313" key="4">
    <source>
        <dbReference type="Proteomes" id="UP000199690"/>
    </source>
</evidence>
<dbReference type="Pfam" id="PF08241">
    <property type="entry name" value="Methyltransf_11"/>
    <property type="match status" value="1"/>
</dbReference>
<evidence type="ECO:0000313" key="2">
    <source>
        <dbReference type="EMBL" id="SEG83033.1"/>
    </source>
</evidence>
<reference evidence="4 5" key="1">
    <citation type="submission" date="2016-10" db="EMBL/GenBank/DDBJ databases">
        <authorList>
            <person name="Varghese N."/>
            <person name="Submissions S."/>
        </authorList>
    </citation>
    <scope>NUCLEOTIDE SEQUENCE [LARGE SCALE GENOMIC DNA]</scope>
    <source>
        <strain evidence="5">ATCC 20501</strain>
        <strain evidence="3 4">CGMCC 4.3529</strain>
    </source>
</reference>
<dbReference type="GO" id="GO:0032259">
    <property type="term" value="P:methylation"/>
    <property type="evidence" value="ECO:0007669"/>
    <property type="project" value="UniProtKB-KW"/>
</dbReference>
<dbReference type="SMR" id="A0A1H6DE95"/>
<evidence type="ECO:0000313" key="3">
    <source>
        <dbReference type="EMBL" id="SFE27810.1"/>
    </source>
</evidence>
<evidence type="ECO:0000313" key="5">
    <source>
        <dbReference type="Proteomes" id="UP000236729"/>
    </source>
</evidence>
<keyword evidence="2" id="KW-0489">Methyltransferase</keyword>
<accession>A0A1I1ZBU5</accession>
<evidence type="ECO:0000259" key="1">
    <source>
        <dbReference type="Pfam" id="PF08241"/>
    </source>
</evidence>
<feature type="domain" description="Methyltransferase type 11" evidence="1">
    <location>
        <begin position="71"/>
        <end position="130"/>
    </location>
</feature>
<dbReference type="Gene3D" id="3.40.50.150">
    <property type="entry name" value="Vaccinia Virus protein VP39"/>
    <property type="match status" value="1"/>
</dbReference>
<keyword evidence="4" id="KW-1185">Reference proteome</keyword>
<proteinExistence type="predicted"/>
<dbReference type="AlphaFoldDB" id="A0A1H6DE95"/>
<accession>A0A1H6DE95</accession>
<dbReference type="EMBL" id="FOME01000010">
    <property type="protein sequence ID" value="SFE27810.1"/>
    <property type="molecule type" value="Genomic_DNA"/>
</dbReference>